<dbReference type="EMBL" id="JBITYG010000005">
    <property type="protein sequence ID" value="MFI9102692.1"/>
    <property type="molecule type" value="Genomic_DNA"/>
</dbReference>
<protein>
    <submittedName>
        <fullName evidence="1">HAD family hydrolase</fullName>
        <ecNumber evidence="1">3.-.-.-</ecNumber>
    </submittedName>
</protein>
<accession>A0ABW8CA51</accession>
<dbReference type="Proteomes" id="UP001614394">
    <property type="component" value="Unassembled WGS sequence"/>
</dbReference>
<organism evidence="1 2">
    <name type="scientific">Streptomyces fildesensis</name>
    <dbReference type="NCBI Taxonomy" id="375757"/>
    <lineage>
        <taxon>Bacteria</taxon>
        <taxon>Bacillati</taxon>
        <taxon>Actinomycetota</taxon>
        <taxon>Actinomycetes</taxon>
        <taxon>Kitasatosporales</taxon>
        <taxon>Streptomycetaceae</taxon>
        <taxon>Streptomyces</taxon>
    </lineage>
</organism>
<dbReference type="InterPro" id="IPR006439">
    <property type="entry name" value="HAD-SF_hydro_IA"/>
</dbReference>
<dbReference type="InterPro" id="IPR023198">
    <property type="entry name" value="PGP-like_dom2"/>
</dbReference>
<dbReference type="NCBIfam" id="TIGR01509">
    <property type="entry name" value="HAD-SF-IA-v3"/>
    <property type="match status" value="1"/>
</dbReference>
<dbReference type="PANTHER" id="PTHR43434:SF1">
    <property type="entry name" value="PHOSPHOGLYCOLATE PHOSPHATASE"/>
    <property type="match status" value="1"/>
</dbReference>
<dbReference type="SFLD" id="SFLDG01129">
    <property type="entry name" value="C1.5:_HAD__Beta-PGM__Phosphata"/>
    <property type="match status" value="1"/>
</dbReference>
<dbReference type="InterPro" id="IPR036412">
    <property type="entry name" value="HAD-like_sf"/>
</dbReference>
<gene>
    <name evidence="1" type="ORF">ACIGXA_19445</name>
</gene>
<dbReference type="InterPro" id="IPR023214">
    <property type="entry name" value="HAD_sf"/>
</dbReference>
<keyword evidence="2" id="KW-1185">Reference proteome</keyword>
<comment type="caution">
    <text evidence="1">The sequence shown here is derived from an EMBL/GenBank/DDBJ whole genome shotgun (WGS) entry which is preliminary data.</text>
</comment>
<dbReference type="Gene3D" id="3.40.50.1000">
    <property type="entry name" value="HAD superfamily/HAD-like"/>
    <property type="match status" value="1"/>
</dbReference>
<dbReference type="SFLD" id="SFLDS00003">
    <property type="entry name" value="Haloacid_Dehalogenase"/>
    <property type="match status" value="1"/>
</dbReference>
<dbReference type="GO" id="GO:0016787">
    <property type="term" value="F:hydrolase activity"/>
    <property type="evidence" value="ECO:0007669"/>
    <property type="project" value="UniProtKB-KW"/>
</dbReference>
<dbReference type="PANTHER" id="PTHR43434">
    <property type="entry name" value="PHOSPHOGLYCOLATE PHOSPHATASE"/>
    <property type="match status" value="1"/>
</dbReference>
<evidence type="ECO:0000313" key="2">
    <source>
        <dbReference type="Proteomes" id="UP001614394"/>
    </source>
</evidence>
<dbReference type="InterPro" id="IPR041492">
    <property type="entry name" value="HAD_2"/>
</dbReference>
<dbReference type="SUPFAM" id="SSF56784">
    <property type="entry name" value="HAD-like"/>
    <property type="match status" value="1"/>
</dbReference>
<dbReference type="EC" id="3.-.-.-" evidence="1"/>
<evidence type="ECO:0000313" key="1">
    <source>
        <dbReference type="EMBL" id="MFI9102692.1"/>
    </source>
</evidence>
<sequence length="211" mass="21164">MTVRGVILDLDGTLVDSRDVHVRCLRAACQDLGLPRPSAALIATRSAATDRATLARLVGEPLAERAMAAYNAHFPLALAAAPAPPRPGAAEAIEELAALGLALGVCTGRSRAAAALLLTAAGLDVPLLVAREDVDEPKPAPEGLHRARGLLGLSAAEVVFAGDTAHDVRQGEAAGITTYLVGGAKGAALASLAELPALLTASPLPAAGSEG</sequence>
<dbReference type="InterPro" id="IPR050155">
    <property type="entry name" value="HAD-like_hydrolase_sf"/>
</dbReference>
<name>A0ABW8CA51_9ACTN</name>
<dbReference type="RefSeq" id="WP_399650670.1">
    <property type="nucleotide sequence ID" value="NZ_JBITYG010000005.1"/>
</dbReference>
<dbReference type="Gene3D" id="1.10.150.240">
    <property type="entry name" value="Putative phosphatase, domain 2"/>
    <property type="match status" value="1"/>
</dbReference>
<proteinExistence type="predicted"/>
<keyword evidence="1" id="KW-0378">Hydrolase</keyword>
<dbReference type="Pfam" id="PF13419">
    <property type="entry name" value="HAD_2"/>
    <property type="match status" value="1"/>
</dbReference>
<reference evidence="1 2" key="1">
    <citation type="submission" date="2024-10" db="EMBL/GenBank/DDBJ databases">
        <title>The Natural Products Discovery Center: Release of the First 8490 Sequenced Strains for Exploring Actinobacteria Biosynthetic Diversity.</title>
        <authorList>
            <person name="Kalkreuter E."/>
            <person name="Kautsar S.A."/>
            <person name="Yang D."/>
            <person name="Bader C.D."/>
            <person name="Teijaro C.N."/>
            <person name="Fluegel L."/>
            <person name="Davis C.M."/>
            <person name="Simpson J.R."/>
            <person name="Lauterbach L."/>
            <person name="Steele A.D."/>
            <person name="Gui C."/>
            <person name="Meng S."/>
            <person name="Li G."/>
            <person name="Viehrig K."/>
            <person name="Ye F."/>
            <person name="Su P."/>
            <person name="Kiefer A.F."/>
            <person name="Nichols A."/>
            <person name="Cepeda A.J."/>
            <person name="Yan W."/>
            <person name="Fan B."/>
            <person name="Jiang Y."/>
            <person name="Adhikari A."/>
            <person name="Zheng C.-J."/>
            <person name="Schuster L."/>
            <person name="Cowan T.M."/>
            <person name="Smanski M.J."/>
            <person name="Chevrette M.G."/>
            <person name="De Carvalho L.P.S."/>
            <person name="Shen B."/>
        </authorList>
    </citation>
    <scope>NUCLEOTIDE SEQUENCE [LARGE SCALE GENOMIC DNA]</scope>
    <source>
        <strain evidence="1 2">NPDC053399</strain>
    </source>
</reference>